<keyword evidence="1" id="KW-0456">Lyase</keyword>
<evidence type="ECO:0000313" key="2">
    <source>
        <dbReference type="Proteomes" id="UP000556329"/>
    </source>
</evidence>
<accession>A0A841PR70</accession>
<dbReference type="GO" id="GO:0016829">
    <property type="term" value="F:lyase activity"/>
    <property type="evidence" value="ECO:0007669"/>
    <property type="project" value="UniProtKB-KW"/>
</dbReference>
<dbReference type="AlphaFoldDB" id="A0A841PR70"/>
<dbReference type="Proteomes" id="UP000556329">
    <property type="component" value="Unassembled WGS sequence"/>
</dbReference>
<proteinExistence type="predicted"/>
<reference evidence="1 2" key="1">
    <citation type="submission" date="2020-08" db="EMBL/GenBank/DDBJ databases">
        <title>Genomic Encyclopedia of Type Strains, Phase IV (KMG-IV): sequencing the most valuable type-strain genomes for metagenomic binning, comparative biology and taxonomic classification.</title>
        <authorList>
            <person name="Goeker M."/>
        </authorList>
    </citation>
    <scope>NUCLEOTIDE SEQUENCE [LARGE SCALE GENOMIC DNA]</scope>
    <source>
        <strain evidence="1 2">DSM 100039</strain>
    </source>
</reference>
<organism evidence="1 2">
    <name type="scientific">Mesorhizobium sangaii</name>
    <dbReference type="NCBI Taxonomy" id="505389"/>
    <lineage>
        <taxon>Bacteria</taxon>
        <taxon>Pseudomonadati</taxon>
        <taxon>Pseudomonadota</taxon>
        <taxon>Alphaproteobacteria</taxon>
        <taxon>Hyphomicrobiales</taxon>
        <taxon>Phyllobacteriaceae</taxon>
        <taxon>Mesorhizobium</taxon>
    </lineage>
</organism>
<name>A0A841PR70_9HYPH</name>
<gene>
    <name evidence="1" type="ORF">HNQ71_005331</name>
</gene>
<evidence type="ECO:0000313" key="1">
    <source>
        <dbReference type="EMBL" id="MBB6412639.1"/>
    </source>
</evidence>
<keyword evidence="2" id="KW-1185">Reference proteome</keyword>
<comment type="caution">
    <text evidence="1">The sequence shown here is derived from an EMBL/GenBank/DDBJ whole genome shotgun (WGS) entry which is preliminary data.</text>
</comment>
<sequence>MASIAAKTSGWFEIPGTDIDRARVFYGRGRAEW</sequence>
<protein>
    <submittedName>
        <fullName evidence="1">Putative enzyme related to lactoylglutathione lyase</fullName>
    </submittedName>
</protein>
<dbReference type="EMBL" id="JACHEF010000006">
    <property type="protein sequence ID" value="MBB6412639.1"/>
    <property type="molecule type" value="Genomic_DNA"/>
</dbReference>